<proteinExistence type="predicted"/>
<dbReference type="EMBL" id="CADCTW010000062">
    <property type="protein sequence ID" value="CAA9309303.1"/>
    <property type="molecule type" value="Genomic_DNA"/>
</dbReference>
<feature type="compositionally biased region" description="Low complexity" evidence="1">
    <location>
        <begin position="64"/>
        <end position="73"/>
    </location>
</feature>
<accession>A0A6J4KLG8</accession>
<reference evidence="3" key="1">
    <citation type="submission" date="2020-02" db="EMBL/GenBank/DDBJ databases">
        <authorList>
            <person name="Meier V. D."/>
        </authorList>
    </citation>
    <scope>NUCLEOTIDE SEQUENCE</scope>
    <source>
        <strain evidence="3">AVDCRST_MAG68</strain>
    </source>
</reference>
<feature type="chain" id="PRO_5026811410" description="Lipoprotein" evidence="2">
    <location>
        <begin position="21"/>
        <end position="83"/>
    </location>
</feature>
<feature type="signal peptide" evidence="2">
    <location>
        <begin position="1"/>
        <end position="20"/>
    </location>
</feature>
<evidence type="ECO:0000313" key="3">
    <source>
        <dbReference type="EMBL" id="CAA9309303.1"/>
    </source>
</evidence>
<dbReference type="AlphaFoldDB" id="A0A6J4KLG8"/>
<sequence length="83" mass="8034">MRFIRPVIALAALCAAAACADGASRITAPEAASRNEEGGGGTIGSGTMTSSEGGGTWIGTGNVTSTEPTDTTTRSGGWAGSGN</sequence>
<dbReference type="PROSITE" id="PS51257">
    <property type="entry name" value="PROKAR_LIPOPROTEIN"/>
    <property type="match status" value="1"/>
</dbReference>
<feature type="region of interest" description="Disordered" evidence="1">
    <location>
        <begin position="28"/>
        <end position="83"/>
    </location>
</feature>
<protein>
    <recommendedName>
        <fullName evidence="4">Lipoprotein</fullName>
    </recommendedName>
</protein>
<keyword evidence="2" id="KW-0732">Signal</keyword>
<evidence type="ECO:0000256" key="1">
    <source>
        <dbReference type="SAM" id="MobiDB-lite"/>
    </source>
</evidence>
<evidence type="ECO:0008006" key="4">
    <source>
        <dbReference type="Google" id="ProtNLM"/>
    </source>
</evidence>
<organism evidence="3">
    <name type="scientific">uncultured Gemmatimonadota bacterium</name>
    <dbReference type="NCBI Taxonomy" id="203437"/>
    <lineage>
        <taxon>Bacteria</taxon>
        <taxon>Pseudomonadati</taxon>
        <taxon>Gemmatimonadota</taxon>
        <taxon>environmental samples</taxon>
    </lineage>
</organism>
<name>A0A6J4KLG8_9BACT</name>
<gene>
    <name evidence="3" type="ORF">AVDCRST_MAG68-1177</name>
</gene>
<evidence type="ECO:0000256" key="2">
    <source>
        <dbReference type="SAM" id="SignalP"/>
    </source>
</evidence>